<evidence type="ECO:0000256" key="1">
    <source>
        <dbReference type="SAM" id="MobiDB-lite"/>
    </source>
</evidence>
<comment type="caution">
    <text evidence="2">The sequence shown here is derived from an EMBL/GenBank/DDBJ whole genome shotgun (WGS) entry which is preliminary data.</text>
</comment>
<dbReference type="AlphaFoldDB" id="A0A9Q1E700"/>
<feature type="compositionally biased region" description="Polar residues" evidence="1">
    <location>
        <begin position="61"/>
        <end position="78"/>
    </location>
</feature>
<organism evidence="2 3">
    <name type="scientific">Synaphobranchus kaupii</name>
    <name type="common">Kaup's arrowtooth eel</name>
    <dbReference type="NCBI Taxonomy" id="118154"/>
    <lineage>
        <taxon>Eukaryota</taxon>
        <taxon>Metazoa</taxon>
        <taxon>Chordata</taxon>
        <taxon>Craniata</taxon>
        <taxon>Vertebrata</taxon>
        <taxon>Euteleostomi</taxon>
        <taxon>Actinopterygii</taxon>
        <taxon>Neopterygii</taxon>
        <taxon>Teleostei</taxon>
        <taxon>Anguilliformes</taxon>
        <taxon>Synaphobranchidae</taxon>
        <taxon>Synaphobranchus</taxon>
    </lineage>
</organism>
<name>A0A9Q1E700_SYNKA</name>
<protein>
    <submittedName>
        <fullName evidence="2">Uncharacterized protein</fullName>
    </submittedName>
</protein>
<feature type="region of interest" description="Disordered" evidence="1">
    <location>
        <begin position="59"/>
        <end position="126"/>
    </location>
</feature>
<accession>A0A9Q1E700</accession>
<dbReference type="EMBL" id="JAINUF010000023">
    <property type="protein sequence ID" value="KAJ8333384.1"/>
    <property type="molecule type" value="Genomic_DNA"/>
</dbReference>
<gene>
    <name evidence="2" type="ORF">SKAU_G00413920</name>
</gene>
<proteinExistence type="predicted"/>
<evidence type="ECO:0000313" key="3">
    <source>
        <dbReference type="Proteomes" id="UP001152622"/>
    </source>
</evidence>
<keyword evidence="3" id="KW-1185">Reference proteome</keyword>
<reference evidence="2" key="1">
    <citation type="journal article" date="2023" name="Science">
        <title>Genome structures resolve the early diversification of teleost fishes.</title>
        <authorList>
            <person name="Parey E."/>
            <person name="Louis A."/>
            <person name="Montfort J."/>
            <person name="Bouchez O."/>
            <person name="Roques C."/>
            <person name="Iampietro C."/>
            <person name="Lluch J."/>
            <person name="Castinel A."/>
            <person name="Donnadieu C."/>
            <person name="Desvignes T."/>
            <person name="Floi Bucao C."/>
            <person name="Jouanno E."/>
            <person name="Wen M."/>
            <person name="Mejri S."/>
            <person name="Dirks R."/>
            <person name="Jansen H."/>
            <person name="Henkel C."/>
            <person name="Chen W.J."/>
            <person name="Zahm M."/>
            <person name="Cabau C."/>
            <person name="Klopp C."/>
            <person name="Thompson A.W."/>
            <person name="Robinson-Rechavi M."/>
            <person name="Braasch I."/>
            <person name="Lecointre G."/>
            <person name="Bobe J."/>
            <person name="Postlethwait J.H."/>
            <person name="Berthelot C."/>
            <person name="Roest Crollius H."/>
            <person name="Guiguen Y."/>
        </authorList>
    </citation>
    <scope>NUCLEOTIDE SEQUENCE</scope>
    <source>
        <strain evidence="2">WJC10195</strain>
    </source>
</reference>
<feature type="region of interest" description="Disordered" evidence="1">
    <location>
        <begin position="1"/>
        <end position="26"/>
    </location>
</feature>
<evidence type="ECO:0000313" key="2">
    <source>
        <dbReference type="EMBL" id="KAJ8333384.1"/>
    </source>
</evidence>
<sequence>MLLQICTPTPKFRSNAPDPRLRPASPKILAQRDSGRFERSWRTADEAAESRRKLKLPIQTPGWQTRARTSPLRASSATVLAEGRKERQRKARRSRECRGNTGGNDGRGARWLYGNDARSGGIRRGR</sequence>
<feature type="compositionally biased region" description="Basic residues" evidence="1">
    <location>
        <begin position="86"/>
        <end position="95"/>
    </location>
</feature>
<dbReference type="Proteomes" id="UP001152622">
    <property type="component" value="Chromosome 23"/>
</dbReference>